<gene>
    <name evidence="4" type="ORF">GCM10011611_29460</name>
</gene>
<dbReference type="PANTHER" id="PTHR43877">
    <property type="entry name" value="AMINOALKYLPHOSPHONATE N-ACETYLTRANSFERASE-RELATED-RELATED"/>
    <property type="match status" value="1"/>
</dbReference>
<dbReference type="PANTHER" id="PTHR43877:SF2">
    <property type="entry name" value="AMINOALKYLPHOSPHONATE N-ACETYLTRANSFERASE-RELATED"/>
    <property type="match status" value="1"/>
</dbReference>
<reference evidence="4" key="2">
    <citation type="submission" date="2020-09" db="EMBL/GenBank/DDBJ databases">
        <authorList>
            <person name="Sun Q."/>
            <person name="Zhou Y."/>
        </authorList>
    </citation>
    <scope>NUCLEOTIDE SEQUENCE</scope>
    <source>
        <strain evidence="4">CGMCC 1.15725</strain>
    </source>
</reference>
<dbReference type="RefSeq" id="WP_189047012.1">
    <property type="nucleotide sequence ID" value="NZ_BMJQ01000007.1"/>
</dbReference>
<evidence type="ECO:0000313" key="5">
    <source>
        <dbReference type="Proteomes" id="UP000646365"/>
    </source>
</evidence>
<dbReference type="InterPro" id="IPR000182">
    <property type="entry name" value="GNAT_dom"/>
</dbReference>
<name>A0A8J2YVF9_9PROT</name>
<dbReference type="PROSITE" id="PS51186">
    <property type="entry name" value="GNAT"/>
    <property type="match status" value="1"/>
</dbReference>
<reference evidence="4" key="1">
    <citation type="journal article" date="2014" name="Int. J. Syst. Evol. Microbiol.">
        <title>Complete genome sequence of Corynebacterium casei LMG S-19264T (=DSM 44701T), isolated from a smear-ripened cheese.</title>
        <authorList>
            <consortium name="US DOE Joint Genome Institute (JGI-PGF)"/>
            <person name="Walter F."/>
            <person name="Albersmeier A."/>
            <person name="Kalinowski J."/>
            <person name="Ruckert C."/>
        </authorList>
    </citation>
    <scope>NUCLEOTIDE SEQUENCE</scope>
    <source>
        <strain evidence="4">CGMCC 1.15725</strain>
    </source>
</reference>
<dbReference type="Gene3D" id="3.40.630.30">
    <property type="match status" value="1"/>
</dbReference>
<dbReference type="InterPro" id="IPR016181">
    <property type="entry name" value="Acyl_CoA_acyltransferase"/>
</dbReference>
<evidence type="ECO:0000256" key="1">
    <source>
        <dbReference type="ARBA" id="ARBA00022679"/>
    </source>
</evidence>
<dbReference type="SUPFAM" id="SSF55729">
    <property type="entry name" value="Acyl-CoA N-acyltransferases (Nat)"/>
    <property type="match status" value="1"/>
</dbReference>
<proteinExistence type="predicted"/>
<keyword evidence="5" id="KW-1185">Reference proteome</keyword>
<dbReference type="AlphaFoldDB" id="A0A8J2YVF9"/>
<dbReference type="GO" id="GO:0016747">
    <property type="term" value="F:acyltransferase activity, transferring groups other than amino-acyl groups"/>
    <property type="evidence" value="ECO:0007669"/>
    <property type="project" value="InterPro"/>
</dbReference>
<sequence>MIRPDRDTVTVGVEANPSPADVAVLERGLFAFEEARLGAPDHAHFAVFARGVDGRIEGGADGHVMWRRLFIKTLWIAEGRRGRGLGRELMRTVEEEARLRGCRSIWLTALGEPAAGFYRRLDYVEIGVLDDYVRGQSLYTLHKILEPTQR</sequence>
<keyword evidence="2" id="KW-0012">Acyltransferase</keyword>
<dbReference type="EMBL" id="BMJQ01000007">
    <property type="protein sequence ID" value="GGF21526.1"/>
    <property type="molecule type" value="Genomic_DNA"/>
</dbReference>
<comment type="caution">
    <text evidence="4">The sequence shown here is derived from an EMBL/GenBank/DDBJ whole genome shotgun (WGS) entry which is preliminary data.</text>
</comment>
<accession>A0A8J2YVF9</accession>
<dbReference type="Proteomes" id="UP000646365">
    <property type="component" value="Unassembled WGS sequence"/>
</dbReference>
<evidence type="ECO:0000313" key="4">
    <source>
        <dbReference type="EMBL" id="GGF21526.1"/>
    </source>
</evidence>
<evidence type="ECO:0000259" key="3">
    <source>
        <dbReference type="PROSITE" id="PS51186"/>
    </source>
</evidence>
<evidence type="ECO:0000256" key="2">
    <source>
        <dbReference type="ARBA" id="ARBA00023315"/>
    </source>
</evidence>
<dbReference type="Pfam" id="PF00583">
    <property type="entry name" value="Acetyltransf_1"/>
    <property type="match status" value="1"/>
</dbReference>
<dbReference type="InterPro" id="IPR050832">
    <property type="entry name" value="Bact_Acetyltransf"/>
</dbReference>
<organism evidence="4 5">
    <name type="scientific">Aliidongia dinghuensis</name>
    <dbReference type="NCBI Taxonomy" id="1867774"/>
    <lineage>
        <taxon>Bacteria</taxon>
        <taxon>Pseudomonadati</taxon>
        <taxon>Pseudomonadota</taxon>
        <taxon>Alphaproteobacteria</taxon>
        <taxon>Rhodospirillales</taxon>
        <taxon>Dongiaceae</taxon>
        <taxon>Aliidongia</taxon>
    </lineage>
</organism>
<keyword evidence="1" id="KW-0808">Transferase</keyword>
<protein>
    <submittedName>
        <fullName evidence="4">Blasticidin S-acetyltransferase</fullName>
    </submittedName>
</protein>
<feature type="domain" description="N-acetyltransferase" evidence="3">
    <location>
        <begin position="1"/>
        <end position="146"/>
    </location>
</feature>